<evidence type="ECO:0000313" key="2">
    <source>
        <dbReference type="EMBL" id="RKN61996.1"/>
    </source>
</evidence>
<proteinExistence type="predicted"/>
<keyword evidence="1" id="KW-1133">Transmembrane helix</keyword>
<keyword evidence="1" id="KW-0812">Transmembrane</keyword>
<sequence>MLSGFISMLLIILFLILLIFGLIQCRNHSFTAGFYFFLILIMNKILSFFYSPYIAKYIDSLHESNTQPPLGMTIGELVSWFSLIPTIIELIAFAILIIGLYTLWKSKAQSSKSTS</sequence>
<keyword evidence="3" id="KW-1185">Reference proteome</keyword>
<gene>
    <name evidence="2" type="ORF">D7M11_35115</name>
</gene>
<reference evidence="2 3" key="1">
    <citation type="journal article" date="2007" name="Int. J. Syst. Evol. Microbiol.">
        <title>Paenibacillus ginsengarvi sp. nov., isolated from soil from ginseng cultivation.</title>
        <authorList>
            <person name="Yoon M.H."/>
            <person name="Ten L.N."/>
            <person name="Im W.T."/>
        </authorList>
    </citation>
    <scope>NUCLEOTIDE SEQUENCE [LARGE SCALE GENOMIC DNA]</scope>
    <source>
        <strain evidence="2 3">KCTC 13059</strain>
    </source>
</reference>
<name>A0A3B0ARR7_9BACL</name>
<accession>A0A3B0ARR7</accession>
<evidence type="ECO:0000256" key="1">
    <source>
        <dbReference type="SAM" id="Phobius"/>
    </source>
</evidence>
<keyword evidence="1" id="KW-0472">Membrane</keyword>
<dbReference type="AlphaFoldDB" id="A0A3B0ARR7"/>
<dbReference type="EMBL" id="RBAH01000050">
    <property type="protein sequence ID" value="RKN61996.1"/>
    <property type="molecule type" value="Genomic_DNA"/>
</dbReference>
<protein>
    <submittedName>
        <fullName evidence="2">Uncharacterized protein</fullName>
    </submittedName>
</protein>
<comment type="caution">
    <text evidence="2">The sequence shown here is derived from an EMBL/GenBank/DDBJ whole genome shotgun (WGS) entry which is preliminary data.</text>
</comment>
<dbReference type="Proteomes" id="UP000282311">
    <property type="component" value="Unassembled WGS sequence"/>
</dbReference>
<organism evidence="2 3">
    <name type="scientific">Paenibacillus ginsengarvi</name>
    <dbReference type="NCBI Taxonomy" id="400777"/>
    <lineage>
        <taxon>Bacteria</taxon>
        <taxon>Bacillati</taxon>
        <taxon>Bacillota</taxon>
        <taxon>Bacilli</taxon>
        <taxon>Bacillales</taxon>
        <taxon>Paenibacillaceae</taxon>
        <taxon>Paenibacillus</taxon>
    </lineage>
</organism>
<feature type="transmembrane region" description="Helical" evidence="1">
    <location>
        <begin position="6"/>
        <end position="23"/>
    </location>
</feature>
<evidence type="ECO:0000313" key="3">
    <source>
        <dbReference type="Proteomes" id="UP000282311"/>
    </source>
</evidence>
<feature type="transmembrane region" description="Helical" evidence="1">
    <location>
        <begin position="78"/>
        <end position="104"/>
    </location>
</feature>
<feature type="transmembrane region" description="Helical" evidence="1">
    <location>
        <begin position="35"/>
        <end position="58"/>
    </location>
</feature>